<protein>
    <recommendedName>
        <fullName evidence="4">Lipase</fullName>
    </recommendedName>
</protein>
<reference evidence="2 3" key="1">
    <citation type="submission" date="2024-08" db="EMBL/GenBank/DDBJ databases">
        <title>Gnathostoma spinigerum genome.</title>
        <authorList>
            <person name="Gonzalez-Bertolin B."/>
            <person name="Monzon S."/>
            <person name="Zaballos A."/>
            <person name="Jimenez P."/>
            <person name="Dekumyoy P."/>
            <person name="Varona S."/>
            <person name="Cuesta I."/>
            <person name="Sumanam S."/>
            <person name="Adisakwattana P."/>
            <person name="Gasser R.B."/>
            <person name="Hernandez-Gonzalez A."/>
            <person name="Young N.D."/>
            <person name="Perteguer M.J."/>
        </authorList>
    </citation>
    <scope>NUCLEOTIDE SEQUENCE [LARGE SCALE GENOMIC DNA]</scope>
    <source>
        <strain evidence="2">AL3</strain>
        <tissue evidence="2">Liver</tissue>
    </source>
</reference>
<keyword evidence="1" id="KW-0732">Signal</keyword>
<feature type="signal peptide" evidence="1">
    <location>
        <begin position="1"/>
        <end position="18"/>
    </location>
</feature>
<dbReference type="Gene3D" id="3.40.50.1820">
    <property type="entry name" value="alpha/beta hydrolase"/>
    <property type="match status" value="1"/>
</dbReference>
<accession>A0ABD6E6Z3</accession>
<dbReference type="InterPro" id="IPR002918">
    <property type="entry name" value="Lipase_EstA/Esterase_EstB"/>
</dbReference>
<dbReference type="InterPro" id="IPR029058">
    <property type="entry name" value="AB_hydrolase_fold"/>
</dbReference>
<dbReference type="PANTHER" id="PTHR32015:SF3">
    <property type="entry name" value="TRIACYLGLYCEROL LIPASE"/>
    <property type="match status" value="1"/>
</dbReference>
<dbReference type="Pfam" id="PF01674">
    <property type="entry name" value="Lipase_2"/>
    <property type="match status" value="1"/>
</dbReference>
<name>A0ABD6E6Z3_9BILA</name>
<gene>
    <name evidence="2" type="ORF">AB6A40_000638</name>
</gene>
<evidence type="ECO:0000313" key="3">
    <source>
        <dbReference type="Proteomes" id="UP001608902"/>
    </source>
</evidence>
<dbReference type="PANTHER" id="PTHR32015">
    <property type="entry name" value="FASTING INDUCED LIPASE"/>
    <property type="match status" value="1"/>
</dbReference>
<dbReference type="AlphaFoldDB" id="A0ABD6E6Z3"/>
<keyword evidence="3" id="KW-1185">Reference proteome</keyword>
<organism evidence="2 3">
    <name type="scientific">Gnathostoma spinigerum</name>
    <dbReference type="NCBI Taxonomy" id="75299"/>
    <lineage>
        <taxon>Eukaryota</taxon>
        <taxon>Metazoa</taxon>
        <taxon>Ecdysozoa</taxon>
        <taxon>Nematoda</taxon>
        <taxon>Chromadorea</taxon>
        <taxon>Rhabditida</taxon>
        <taxon>Spirurina</taxon>
        <taxon>Gnathostomatomorpha</taxon>
        <taxon>Gnathostomatoidea</taxon>
        <taxon>Gnathostomatidae</taxon>
        <taxon>Gnathostoma</taxon>
    </lineage>
</organism>
<dbReference type="Proteomes" id="UP001608902">
    <property type="component" value="Unassembled WGS sequence"/>
</dbReference>
<evidence type="ECO:0000256" key="1">
    <source>
        <dbReference type="SAM" id="SignalP"/>
    </source>
</evidence>
<evidence type="ECO:0008006" key="4">
    <source>
        <dbReference type="Google" id="ProtNLM"/>
    </source>
</evidence>
<comment type="caution">
    <text evidence="2">The sequence shown here is derived from an EMBL/GenBank/DDBJ whole genome shotgun (WGS) entry which is preliminary data.</text>
</comment>
<feature type="chain" id="PRO_5044827364" description="Lipase" evidence="1">
    <location>
        <begin position="19"/>
        <end position="288"/>
    </location>
</feature>
<proteinExistence type="predicted"/>
<dbReference type="SUPFAM" id="SSF53474">
    <property type="entry name" value="alpha/beta-Hydrolases"/>
    <property type="match status" value="1"/>
</dbReference>
<evidence type="ECO:0000313" key="2">
    <source>
        <dbReference type="EMBL" id="MFH4973929.1"/>
    </source>
</evidence>
<sequence>MVKLWPLLLLITVQLVASRFTSHFRRFIVKHHGEEVAKRLERDDLRVSAVASTGGREEYEQTLKHRPIIFVHDLHYTLHYFEPYFRRLRGNGFRSFEMYGTTYGDGNSPFTTPEKSTDVEITCDFVKQIRQFIEIVNEYTKSKVDIVAHSLGSLLARMAVLGGKCPGSDYDIGKPLTDKVHNYISVAGVNYGASTCSWFSSDHPSCKGPISMRCDSEAVKKVNAPEKRYEGDNSFALLSWTDVIPIRRCCGHTCGKLKNANETLKYTFRTREGIIKASNNEVYQLLLH</sequence>
<dbReference type="EMBL" id="JBGFUD010000188">
    <property type="protein sequence ID" value="MFH4973929.1"/>
    <property type="molecule type" value="Genomic_DNA"/>
</dbReference>